<keyword evidence="2" id="KW-1185">Reference proteome</keyword>
<comment type="caution">
    <text evidence="1">The sequence shown here is derived from an EMBL/GenBank/DDBJ whole genome shotgun (WGS) entry which is preliminary data.</text>
</comment>
<sequence>MRHWAWPQHNRDLMNTGDNTRRRLVYDRETPLRRTNEAALAALEACKNIHRVNPDQHQLLDTRLKISRTVRAQWRY</sequence>
<gene>
    <name evidence="1" type="ORF">AC578_8736</name>
</gene>
<name>A0A139HQ44_9PEZI</name>
<dbReference type="OrthoDB" id="10435392at2759"/>
<dbReference type="Proteomes" id="UP000070133">
    <property type="component" value="Unassembled WGS sequence"/>
</dbReference>
<proteinExistence type="predicted"/>
<accession>A0A139HQ44</accession>
<reference evidence="1 2" key="1">
    <citation type="submission" date="2015-07" db="EMBL/GenBank/DDBJ databases">
        <title>Comparative genomics of the Sigatoka disease complex on banana suggests a link between parallel evolutionary changes in Pseudocercospora fijiensis and Pseudocercospora eumusae and increased virulence on the banana host.</title>
        <authorList>
            <person name="Chang T.-C."/>
            <person name="Salvucci A."/>
            <person name="Crous P.W."/>
            <person name="Stergiopoulos I."/>
        </authorList>
    </citation>
    <scope>NUCLEOTIDE SEQUENCE [LARGE SCALE GENOMIC DNA]</scope>
    <source>
        <strain evidence="1 2">CBS 114824</strain>
    </source>
</reference>
<protein>
    <submittedName>
        <fullName evidence="1">Uncharacterized protein</fullName>
    </submittedName>
</protein>
<dbReference type="AlphaFoldDB" id="A0A139HQ44"/>
<organism evidence="1 2">
    <name type="scientific">Pseudocercospora eumusae</name>
    <dbReference type="NCBI Taxonomy" id="321146"/>
    <lineage>
        <taxon>Eukaryota</taxon>
        <taxon>Fungi</taxon>
        <taxon>Dikarya</taxon>
        <taxon>Ascomycota</taxon>
        <taxon>Pezizomycotina</taxon>
        <taxon>Dothideomycetes</taxon>
        <taxon>Dothideomycetidae</taxon>
        <taxon>Mycosphaerellales</taxon>
        <taxon>Mycosphaerellaceae</taxon>
        <taxon>Pseudocercospora</taxon>
    </lineage>
</organism>
<evidence type="ECO:0000313" key="1">
    <source>
        <dbReference type="EMBL" id="KXT04556.1"/>
    </source>
</evidence>
<dbReference type="EMBL" id="LFZN01000020">
    <property type="protein sequence ID" value="KXT04556.1"/>
    <property type="molecule type" value="Genomic_DNA"/>
</dbReference>
<evidence type="ECO:0000313" key="2">
    <source>
        <dbReference type="Proteomes" id="UP000070133"/>
    </source>
</evidence>